<dbReference type="EMBL" id="PGCJ01000959">
    <property type="protein sequence ID" value="PLW13152.1"/>
    <property type="molecule type" value="Genomic_DNA"/>
</dbReference>
<dbReference type="Proteomes" id="UP000235388">
    <property type="component" value="Unassembled WGS sequence"/>
</dbReference>
<dbReference type="FunFam" id="3.30.70.270:FF:000020">
    <property type="entry name" value="Transposon Tf2-6 polyprotein-like Protein"/>
    <property type="match status" value="1"/>
</dbReference>
<dbReference type="Pfam" id="PF14214">
    <property type="entry name" value="Helitron_like_N"/>
    <property type="match status" value="1"/>
</dbReference>
<dbReference type="Pfam" id="PF00078">
    <property type="entry name" value="RVT_1"/>
    <property type="match status" value="1"/>
</dbReference>
<dbReference type="InterPro" id="IPR025476">
    <property type="entry name" value="Helitron_helicase-like"/>
</dbReference>
<dbReference type="PROSITE" id="PS50878">
    <property type="entry name" value="RT_POL"/>
    <property type="match status" value="1"/>
</dbReference>
<name>A0A2N5SIT5_9BASI</name>
<comment type="caution">
    <text evidence="5">The sequence shown here is derived from an EMBL/GenBank/DDBJ whole genome shotgun (WGS) entry which is preliminary data.</text>
</comment>
<dbReference type="GO" id="GO:0005634">
    <property type="term" value="C:nucleus"/>
    <property type="evidence" value="ECO:0007669"/>
    <property type="project" value="UniProtKB-ARBA"/>
</dbReference>
<dbReference type="GO" id="GO:0015074">
    <property type="term" value="P:DNA integration"/>
    <property type="evidence" value="ECO:0007669"/>
    <property type="project" value="InterPro"/>
</dbReference>
<dbReference type="PANTHER" id="PTHR37984">
    <property type="entry name" value="PROTEIN CBG26694"/>
    <property type="match status" value="1"/>
</dbReference>
<organism evidence="5 6">
    <name type="scientific">Puccinia coronata f. sp. avenae</name>
    <dbReference type="NCBI Taxonomy" id="200324"/>
    <lineage>
        <taxon>Eukaryota</taxon>
        <taxon>Fungi</taxon>
        <taxon>Dikarya</taxon>
        <taxon>Basidiomycota</taxon>
        <taxon>Pucciniomycotina</taxon>
        <taxon>Pucciniomycetes</taxon>
        <taxon>Pucciniales</taxon>
        <taxon>Pucciniaceae</taxon>
        <taxon>Puccinia</taxon>
    </lineage>
</organism>
<dbReference type="CDD" id="cd01647">
    <property type="entry name" value="RT_LTR"/>
    <property type="match status" value="1"/>
</dbReference>
<feature type="domain" description="Reverse transcriptase" evidence="3">
    <location>
        <begin position="116"/>
        <end position="370"/>
    </location>
</feature>
<evidence type="ECO:0000313" key="6">
    <source>
        <dbReference type="Proteomes" id="UP000235388"/>
    </source>
</evidence>
<dbReference type="SUPFAM" id="SSF53098">
    <property type="entry name" value="Ribonuclease H-like"/>
    <property type="match status" value="1"/>
</dbReference>
<dbReference type="PANTHER" id="PTHR37984:SF5">
    <property type="entry name" value="PROTEIN NYNRIN-LIKE"/>
    <property type="match status" value="1"/>
</dbReference>
<proteinExistence type="predicted"/>
<dbReference type="InterPro" id="IPR043128">
    <property type="entry name" value="Rev_trsase/Diguanyl_cyclase"/>
</dbReference>
<dbReference type="GO" id="GO:0003824">
    <property type="term" value="F:catalytic activity"/>
    <property type="evidence" value="ECO:0007669"/>
    <property type="project" value="UniProtKB-KW"/>
</dbReference>
<accession>A0A2N5SIT5</accession>
<dbReference type="InterPro" id="IPR041577">
    <property type="entry name" value="RT_RNaseH_2"/>
</dbReference>
<dbReference type="Pfam" id="PF17919">
    <property type="entry name" value="RT_RNaseH_2"/>
    <property type="match status" value="1"/>
</dbReference>
<dbReference type="GO" id="GO:0003723">
    <property type="term" value="F:RNA binding"/>
    <property type="evidence" value="ECO:0007669"/>
    <property type="project" value="UniProtKB-KW"/>
</dbReference>
<dbReference type="OrthoDB" id="3341476at2759"/>
<evidence type="ECO:0008006" key="7">
    <source>
        <dbReference type="Google" id="ProtNLM"/>
    </source>
</evidence>
<sequence length="1522" mass="170518">MDHAFPVVCRAAPLSQYDVILGRDWIAANVSSTDWTSNEWVMKTPDGKTFSFFPKSSDCSPSSIHTLRTFAADPELIPLLRKAFRREMKKSHTEVFVCSILEGSLNVLGPREAPQASFPTMFSSSEPFGSRLRSLVSKYDDLFTPIDSVSHKERVIEHLINTADAKPVYQNVRQMLPLLLQELKIRLHKLQSTGFIRPLTSAWSSPILFAKNASGSLRFCVDYRALNSVTKKDRHPLPLIQECFDALQGAKFFSKIDLQQGFHQMKISSADVPKTAFGTKYGHYEWLVMPFGLVNAPSTFQCMMTHILREYIDVFVQVYLDDILIYSDTEDDHAKHVDLVLSLLQAEELRCSGHKCSFGLEEIQYVGQLVSQNGIRPMPEKLAAVESWPRPSNVHDVRSFLGLCGFYRRYVKNFAKIAAPLHDLTGGNVTKRQVIQWFPLHEKAFLELKRALVTAPVLLMPDSMKPYTIETDASDFAIGAVLLQLGLDNLPHPVAFESSKLNSAQRNYPAQERELLAIIHAWHLFVIQPVSDDLHPLDWPLLIPYIIDKADIPTTISPSLILTAKENCQFFHYDADDEIFCTLCTILLVIVVGMQRWLSFVAEDGGLTGPLTLKTISVRARSVKLSNVRAIPNKRLSRFLYLRLVRLSVVAIPMKEATASAIADALLQHVIIPFGTPHEFLTDRGSNFLSKGLLKFLANSNIDKINTSGYHPQSNGKNERYNGILEAAIFRLNTTGDPSKWESVLPVALYSTRIHASDSSGFSPFELTYGVSPPLALDRVKAIAADPVCPGEDELRARIKQINETRCKSLLKVSARSAKNKKSFDDKLGPDVITYDVGQSVKLRNEKYTKGHPRWFGPFEVSKKLDNNVYILVSPDGKEYSRPVNGNNLRQVSLRSLITNDMWATPPAIAQNIRQKDARVAREALAKTKAIAKLTVPPRRLRVKFDGKFIDGGTGISPEPKRCSLALPHLPTACVSKLPLKPYQRYATIRSIMDKKGLAVRHKAKNNEESIEQLADYLIPHQLGKCNRECIRCRALHWTKEATQADASKAKIMFSSCCQKNKVALQSFDKSAPEFPDELKGLFDGTDESTLTTSSFSPPLTPNDSHLDSDNFKSLIRQYNNAMSFTSLKTDIDHSVQGQMGITMFRVSGALVHRISSIEPFHDEDAGYSQIFVVGDRGTEEAKMRITKAQGKGGGTVKAGGMQESVVLTLMKCLAQHNPYAKLFMTAQEVLAKNNALSFKLKGVPRAGCDPKRYNQPTVVEVAAIVQGSGEVVGKRQFLLHQMDGDLREISDKLSAYLPLRRRGKFSPILSGGALLQELVVNMYVCVERGCLDFIRNQQLTLKADQYKRLAKNLENQKPSKGKRVILPATFVGSLRCMSQLYHDAMAICRNYGTPSLFITMTANPNWPEVKAVIPEGEKAVDHPMELVRIFRQKVKALMFQIVQMERLGRVLAYVSTTEFQKRGLPHLHLMVTLDPRDRPLTPEEVNLLVLAEIPDKEQEPELYASTTEQMLHGPCKGRACW</sequence>
<evidence type="ECO:0000259" key="3">
    <source>
        <dbReference type="PROSITE" id="PS50878"/>
    </source>
</evidence>
<keyword evidence="2" id="KW-0511">Multifunctional enzyme</keyword>
<keyword evidence="1" id="KW-0694">RNA-binding</keyword>
<dbReference type="Gene3D" id="3.30.420.10">
    <property type="entry name" value="Ribonuclease H-like superfamily/Ribonuclease H"/>
    <property type="match status" value="1"/>
</dbReference>
<dbReference type="STRING" id="200324.A0A2N5SIT5"/>
<evidence type="ECO:0000313" key="5">
    <source>
        <dbReference type="EMBL" id="PLW13152.1"/>
    </source>
</evidence>
<dbReference type="InterPro" id="IPR000477">
    <property type="entry name" value="RT_dom"/>
</dbReference>
<evidence type="ECO:0000256" key="1">
    <source>
        <dbReference type="ARBA" id="ARBA00022884"/>
    </source>
</evidence>
<dbReference type="InterPro" id="IPR050951">
    <property type="entry name" value="Retrovirus_Pol_polyprotein"/>
</dbReference>
<feature type="domain" description="Integrase catalytic" evidence="4">
    <location>
        <begin position="606"/>
        <end position="772"/>
    </location>
</feature>
<dbReference type="InterPro" id="IPR043502">
    <property type="entry name" value="DNA/RNA_pol_sf"/>
</dbReference>
<evidence type="ECO:0000259" key="4">
    <source>
        <dbReference type="PROSITE" id="PS50994"/>
    </source>
</evidence>
<dbReference type="SUPFAM" id="SSF56672">
    <property type="entry name" value="DNA/RNA polymerases"/>
    <property type="match status" value="1"/>
</dbReference>
<dbReference type="Gene3D" id="3.30.70.270">
    <property type="match status" value="2"/>
</dbReference>
<dbReference type="PROSITE" id="PS50994">
    <property type="entry name" value="INTEGRASE"/>
    <property type="match status" value="1"/>
</dbReference>
<dbReference type="InterPro" id="IPR036397">
    <property type="entry name" value="RNaseH_sf"/>
</dbReference>
<keyword evidence="6" id="KW-1185">Reference proteome</keyword>
<dbReference type="InterPro" id="IPR001584">
    <property type="entry name" value="Integrase_cat-core"/>
</dbReference>
<dbReference type="InterPro" id="IPR012337">
    <property type="entry name" value="RNaseH-like_sf"/>
</dbReference>
<reference evidence="5 6" key="1">
    <citation type="submission" date="2017-11" db="EMBL/GenBank/DDBJ databases">
        <title>De novo assembly and phasing of dikaryotic genomes from two isolates of Puccinia coronata f. sp. avenae, the causal agent of oat crown rust.</title>
        <authorList>
            <person name="Miller M.E."/>
            <person name="Zhang Y."/>
            <person name="Omidvar V."/>
            <person name="Sperschneider J."/>
            <person name="Schwessinger B."/>
            <person name="Raley C."/>
            <person name="Palmer J.M."/>
            <person name="Garnica D."/>
            <person name="Upadhyaya N."/>
            <person name="Rathjen J."/>
            <person name="Taylor J.M."/>
            <person name="Park R.F."/>
            <person name="Dodds P.N."/>
            <person name="Hirsch C.D."/>
            <person name="Kianian S.F."/>
            <person name="Figueroa M."/>
        </authorList>
    </citation>
    <scope>NUCLEOTIDE SEQUENCE [LARGE SCALE GENOMIC DNA]</scope>
    <source>
        <strain evidence="5">12NC29</strain>
    </source>
</reference>
<dbReference type="Gene3D" id="3.10.10.10">
    <property type="entry name" value="HIV Type 1 Reverse Transcriptase, subunit A, domain 1"/>
    <property type="match status" value="1"/>
</dbReference>
<gene>
    <name evidence="5" type="ORF">PCANC_26796</name>
</gene>
<evidence type="ECO:0000256" key="2">
    <source>
        <dbReference type="ARBA" id="ARBA00023268"/>
    </source>
</evidence>
<protein>
    <recommendedName>
        <fullName evidence="7">Reverse transcriptase</fullName>
    </recommendedName>
</protein>